<dbReference type="InterPro" id="IPR036179">
    <property type="entry name" value="Ig-like_dom_sf"/>
</dbReference>
<evidence type="ECO:0000256" key="5">
    <source>
        <dbReference type="ARBA" id="ARBA00043266"/>
    </source>
</evidence>
<keyword evidence="4" id="KW-0393">Immunoglobulin domain</keyword>
<evidence type="ECO:0000256" key="4">
    <source>
        <dbReference type="ARBA" id="ARBA00023319"/>
    </source>
</evidence>
<dbReference type="PROSITE" id="PS50835">
    <property type="entry name" value="IG_LIKE"/>
    <property type="match status" value="1"/>
</dbReference>
<dbReference type="InterPro" id="IPR013783">
    <property type="entry name" value="Ig-like_fold"/>
</dbReference>
<reference evidence="8" key="1">
    <citation type="submission" date="2022-07" db="EMBL/GenBank/DDBJ databases">
        <title>Chromosome-level genome of Muraenolepis orangiensis.</title>
        <authorList>
            <person name="Kim J."/>
        </authorList>
    </citation>
    <scope>NUCLEOTIDE SEQUENCE</scope>
    <source>
        <strain evidence="8">KU_S4_2022</strain>
        <tissue evidence="8">Muscle</tissue>
    </source>
</reference>
<keyword evidence="1 6" id="KW-0732">Signal</keyword>
<keyword evidence="9" id="KW-1185">Reference proteome</keyword>
<dbReference type="InterPro" id="IPR007110">
    <property type="entry name" value="Ig-like_dom"/>
</dbReference>
<protein>
    <recommendedName>
        <fullName evidence="7">Ig-like domain-containing protein</fullName>
    </recommendedName>
</protein>
<dbReference type="EMBL" id="JANIIK010000111">
    <property type="protein sequence ID" value="KAJ3594799.1"/>
    <property type="molecule type" value="Genomic_DNA"/>
</dbReference>
<dbReference type="SMART" id="SM00406">
    <property type="entry name" value="IGv"/>
    <property type="match status" value="1"/>
</dbReference>
<dbReference type="PANTHER" id="PTHR19367:SF18">
    <property type="entry name" value="T CELL RECEPTOR ALPHA VARIABLE 16"/>
    <property type="match status" value="1"/>
</dbReference>
<dbReference type="PANTHER" id="PTHR19367">
    <property type="entry name" value="T-CELL RECEPTOR ALPHA CHAIN V REGION"/>
    <property type="match status" value="1"/>
</dbReference>
<dbReference type="GO" id="GO:0002250">
    <property type="term" value="P:adaptive immune response"/>
    <property type="evidence" value="ECO:0007669"/>
    <property type="project" value="UniProtKB-KW"/>
</dbReference>
<comment type="caution">
    <text evidence="8">The sequence shown here is derived from an EMBL/GenBank/DDBJ whole genome shotgun (WGS) entry which is preliminary data.</text>
</comment>
<evidence type="ECO:0000256" key="6">
    <source>
        <dbReference type="SAM" id="SignalP"/>
    </source>
</evidence>
<evidence type="ECO:0000313" key="9">
    <source>
        <dbReference type="Proteomes" id="UP001148018"/>
    </source>
</evidence>
<accession>A0A9Q0DS87</accession>
<gene>
    <name evidence="8" type="ORF">NHX12_004105</name>
</gene>
<dbReference type="InterPro" id="IPR013106">
    <property type="entry name" value="Ig_V-set"/>
</dbReference>
<dbReference type="SUPFAM" id="SSF48726">
    <property type="entry name" value="Immunoglobulin"/>
    <property type="match status" value="1"/>
</dbReference>
<keyword evidence="5" id="KW-0391">Immunity</keyword>
<dbReference type="Pfam" id="PF07686">
    <property type="entry name" value="V-set"/>
    <property type="match status" value="1"/>
</dbReference>
<name>A0A9Q0DS87_9TELE</name>
<dbReference type="AlphaFoldDB" id="A0A9Q0DS87"/>
<dbReference type="InterPro" id="IPR003599">
    <property type="entry name" value="Ig_sub"/>
</dbReference>
<dbReference type="OrthoDB" id="9631130at2759"/>
<dbReference type="InterPro" id="IPR051287">
    <property type="entry name" value="TCR_variable_region"/>
</dbReference>
<keyword evidence="2" id="KW-1064">Adaptive immunity</keyword>
<dbReference type="GO" id="GO:0042101">
    <property type="term" value="C:T cell receptor complex"/>
    <property type="evidence" value="ECO:0007669"/>
    <property type="project" value="UniProtKB-KW"/>
</dbReference>
<dbReference type="Proteomes" id="UP001148018">
    <property type="component" value="Unassembled WGS sequence"/>
</dbReference>
<keyword evidence="3" id="KW-0675">Receptor</keyword>
<dbReference type="Gene3D" id="2.60.40.10">
    <property type="entry name" value="Immunoglobulins"/>
    <property type="match status" value="1"/>
</dbReference>
<proteinExistence type="predicted"/>
<dbReference type="SMART" id="SM00409">
    <property type="entry name" value="IG"/>
    <property type="match status" value="1"/>
</dbReference>
<evidence type="ECO:0000256" key="2">
    <source>
        <dbReference type="ARBA" id="ARBA00023130"/>
    </source>
</evidence>
<evidence type="ECO:0000313" key="8">
    <source>
        <dbReference type="EMBL" id="KAJ3594799.1"/>
    </source>
</evidence>
<organism evidence="8 9">
    <name type="scientific">Muraenolepis orangiensis</name>
    <name type="common">Patagonian moray cod</name>
    <dbReference type="NCBI Taxonomy" id="630683"/>
    <lineage>
        <taxon>Eukaryota</taxon>
        <taxon>Metazoa</taxon>
        <taxon>Chordata</taxon>
        <taxon>Craniata</taxon>
        <taxon>Vertebrata</taxon>
        <taxon>Euteleostomi</taxon>
        <taxon>Actinopterygii</taxon>
        <taxon>Neopterygii</taxon>
        <taxon>Teleostei</taxon>
        <taxon>Neoteleostei</taxon>
        <taxon>Acanthomorphata</taxon>
        <taxon>Zeiogadaria</taxon>
        <taxon>Gadariae</taxon>
        <taxon>Gadiformes</taxon>
        <taxon>Muraenolepidoidei</taxon>
        <taxon>Muraenolepididae</taxon>
        <taxon>Muraenolepis</taxon>
    </lineage>
</organism>
<feature type="domain" description="Ig-like" evidence="7">
    <location>
        <begin position="35"/>
        <end position="146"/>
    </location>
</feature>
<keyword evidence="5" id="KW-1279">T cell receptor</keyword>
<evidence type="ECO:0000256" key="1">
    <source>
        <dbReference type="ARBA" id="ARBA00022729"/>
    </source>
</evidence>
<evidence type="ECO:0000256" key="3">
    <source>
        <dbReference type="ARBA" id="ARBA00023170"/>
    </source>
</evidence>
<sequence length="161" mass="18254">MIFLSLSPPPTVIMDITHLTLLLALPLWLECDGEDRVTQTRGEVIATQGQTVSLVCTFETTDTNIYLFWYKQEINDFPRIILSRFTYGGGSNAVEFPKERFDAQIQNTSVPLRIQDVQLSDSALYYCAMRPTVTGNTDSLYTNLLSTKHVPCPLRAELRPY</sequence>
<feature type="chain" id="PRO_5040267974" description="Ig-like domain-containing protein" evidence="6">
    <location>
        <begin position="34"/>
        <end position="161"/>
    </location>
</feature>
<evidence type="ECO:0000259" key="7">
    <source>
        <dbReference type="PROSITE" id="PS50835"/>
    </source>
</evidence>
<feature type="signal peptide" evidence="6">
    <location>
        <begin position="1"/>
        <end position="33"/>
    </location>
</feature>